<organism evidence="1">
    <name type="scientific">marine sediment metagenome</name>
    <dbReference type="NCBI Taxonomy" id="412755"/>
    <lineage>
        <taxon>unclassified sequences</taxon>
        <taxon>metagenomes</taxon>
        <taxon>ecological metagenomes</taxon>
    </lineage>
</organism>
<dbReference type="EMBL" id="LAZR01016995">
    <property type="protein sequence ID" value="KKM02212.1"/>
    <property type="molecule type" value="Genomic_DNA"/>
</dbReference>
<name>A0A0F9HGB5_9ZZZZ</name>
<sequence length="528" mass="54616">MTDFTWDGTGDGVSWSDPLNWDLDSGIPDDAGDRAIFDATADAVVTGAARTIGELQMNAGFTGSLTQTVGSLTIDDSGAHDGSFNVDAGTFDANDLDINIDGDFDLDSAGTIVMGSGIWTVNGSWDHDAGTITEETSTIRMTGTGESITGGTGSARQLATVEIFAGATITGFNFRPSTLTVNGTLTMTGGARAQVTSLLTMGASGLITGAGAVRMTSGSTITVGSGTIDTAILDLHGNITINPGTYGSTTVTGSPQTTGARTITFASGTFIFSGDVIYQAHGSGSNPYTVNKSSNNPNVTYNGDFTIAEPAAPIVVYNKGTGVITLAGTALQIITSLGKSLNDITITNVSAGGIRLSDITDTDKLTANTTAGDVLLIHATGVSHTIDEYVRTGAGTNFFKHLSVTGGVQYTVATVGNRSVDFFDVKDSNMSGGTYTVSDGVDGGNNSANWIFLAVLNPIVVVEQGFDRNPTVVVTLTVKGDLVGSQVFRFSPKLGKPLNLQYDTDIRPYLLGDPRGRPTRIKPDKALT</sequence>
<gene>
    <name evidence="1" type="ORF">LCGC14_1786720</name>
</gene>
<protein>
    <recommendedName>
        <fullName evidence="2">G8 domain-containing protein</fullName>
    </recommendedName>
</protein>
<reference evidence="1" key="1">
    <citation type="journal article" date="2015" name="Nature">
        <title>Complex archaea that bridge the gap between prokaryotes and eukaryotes.</title>
        <authorList>
            <person name="Spang A."/>
            <person name="Saw J.H."/>
            <person name="Jorgensen S.L."/>
            <person name="Zaremba-Niedzwiedzka K."/>
            <person name="Martijn J."/>
            <person name="Lind A.E."/>
            <person name="van Eijk R."/>
            <person name="Schleper C."/>
            <person name="Guy L."/>
            <person name="Ettema T.J."/>
        </authorList>
    </citation>
    <scope>NUCLEOTIDE SEQUENCE</scope>
</reference>
<accession>A0A0F9HGB5</accession>
<dbReference type="AlphaFoldDB" id="A0A0F9HGB5"/>
<evidence type="ECO:0008006" key="2">
    <source>
        <dbReference type="Google" id="ProtNLM"/>
    </source>
</evidence>
<feature type="non-terminal residue" evidence="1">
    <location>
        <position position="528"/>
    </location>
</feature>
<comment type="caution">
    <text evidence="1">The sequence shown here is derived from an EMBL/GenBank/DDBJ whole genome shotgun (WGS) entry which is preliminary data.</text>
</comment>
<proteinExistence type="predicted"/>
<evidence type="ECO:0000313" key="1">
    <source>
        <dbReference type="EMBL" id="KKM02212.1"/>
    </source>
</evidence>